<accession>A0A7J9KXY0</accession>
<organism evidence="2 3">
    <name type="scientific">Gossypium schwendimanii</name>
    <name type="common">Cotton</name>
    <dbReference type="NCBI Taxonomy" id="34291"/>
    <lineage>
        <taxon>Eukaryota</taxon>
        <taxon>Viridiplantae</taxon>
        <taxon>Streptophyta</taxon>
        <taxon>Embryophyta</taxon>
        <taxon>Tracheophyta</taxon>
        <taxon>Spermatophyta</taxon>
        <taxon>Magnoliopsida</taxon>
        <taxon>eudicotyledons</taxon>
        <taxon>Gunneridae</taxon>
        <taxon>Pentapetalae</taxon>
        <taxon>rosids</taxon>
        <taxon>malvids</taxon>
        <taxon>Malvales</taxon>
        <taxon>Malvaceae</taxon>
        <taxon>Malvoideae</taxon>
        <taxon>Gossypium</taxon>
    </lineage>
</organism>
<evidence type="ECO:0000313" key="2">
    <source>
        <dbReference type="EMBL" id="MBA0851355.1"/>
    </source>
</evidence>
<feature type="region of interest" description="Disordered" evidence="1">
    <location>
        <begin position="1"/>
        <end position="79"/>
    </location>
</feature>
<keyword evidence="3" id="KW-1185">Reference proteome</keyword>
<reference evidence="2 3" key="1">
    <citation type="journal article" date="2019" name="Genome Biol. Evol.">
        <title>Insights into the evolution of the New World diploid cottons (Gossypium, subgenus Houzingenia) based on genome sequencing.</title>
        <authorList>
            <person name="Grover C.E."/>
            <person name="Arick M.A. 2nd"/>
            <person name="Thrash A."/>
            <person name="Conover J.L."/>
            <person name="Sanders W.S."/>
            <person name="Peterson D.G."/>
            <person name="Frelichowski J.E."/>
            <person name="Scheffler J.A."/>
            <person name="Scheffler B.E."/>
            <person name="Wendel J.F."/>
        </authorList>
    </citation>
    <scope>NUCLEOTIDE SEQUENCE [LARGE SCALE GENOMIC DNA]</scope>
    <source>
        <strain evidence="2">1</strain>
        <tissue evidence="2">Leaf</tissue>
    </source>
</reference>
<dbReference type="OrthoDB" id="785473at2759"/>
<protein>
    <submittedName>
        <fullName evidence="2">Uncharacterized protein</fullName>
    </submittedName>
</protein>
<comment type="caution">
    <text evidence="2">The sequence shown here is derived from an EMBL/GenBank/DDBJ whole genome shotgun (WGS) entry which is preliminary data.</text>
</comment>
<gene>
    <name evidence="2" type="ORF">Goshw_018385</name>
</gene>
<dbReference type="EMBL" id="JABFAF010000003">
    <property type="protein sequence ID" value="MBA0851355.1"/>
    <property type="molecule type" value="Genomic_DNA"/>
</dbReference>
<dbReference type="Proteomes" id="UP000593576">
    <property type="component" value="Unassembled WGS sequence"/>
</dbReference>
<dbReference type="AlphaFoldDB" id="A0A7J9KXY0"/>
<evidence type="ECO:0000313" key="3">
    <source>
        <dbReference type="Proteomes" id="UP000593576"/>
    </source>
</evidence>
<name>A0A7J9KXY0_GOSSC</name>
<feature type="compositionally biased region" description="Pro residues" evidence="1">
    <location>
        <begin position="1"/>
        <end position="63"/>
    </location>
</feature>
<evidence type="ECO:0000256" key="1">
    <source>
        <dbReference type="SAM" id="MobiDB-lite"/>
    </source>
</evidence>
<sequence>MAPPSPANKPPPSPTVAPPSPANKPPPSPTVAPPSPATKPPPSPTGTPPPSIKPPPSPIVPPPPRHHPFHPSPPPLFLHHHHLMKPLYQALMVHKTPVLLVEDDIRIDEEIKKNKKTSEGLLHSHLKSLQEISHSQACDGYGGTKAS</sequence>
<proteinExistence type="predicted"/>